<feature type="domain" description="FAD-binding PCMH-type" evidence="7">
    <location>
        <begin position="115"/>
        <end position="295"/>
    </location>
</feature>
<evidence type="ECO:0000256" key="4">
    <source>
        <dbReference type="ARBA" id="ARBA00022827"/>
    </source>
</evidence>
<dbReference type="InterPro" id="IPR006094">
    <property type="entry name" value="Oxid_FAD_bind_N"/>
</dbReference>
<keyword evidence="6" id="KW-0732">Signal</keyword>
<dbReference type="InterPro" id="IPR050416">
    <property type="entry name" value="FAD-linked_Oxidoreductase"/>
</dbReference>
<dbReference type="InterPro" id="IPR012951">
    <property type="entry name" value="BBE"/>
</dbReference>
<evidence type="ECO:0000313" key="10">
    <source>
        <dbReference type="Proteomes" id="UP001218188"/>
    </source>
</evidence>
<dbReference type="InterPro" id="IPR006093">
    <property type="entry name" value="Oxy_OxRdtase_FAD_BS"/>
</dbReference>
<evidence type="ECO:0000313" key="8">
    <source>
        <dbReference type="EMBL" id="KAJ7020163.1"/>
    </source>
</evidence>
<feature type="chain" id="PRO_5042441698" evidence="6">
    <location>
        <begin position="20"/>
        <end position="568"/>
    </location>
</feature>
<evidence type="ECO:0000313" key="9">
    <source>
        <dbReference type="EMBL" id="KAJ7025623.1"/>
    </source>
</evidence>
<dbReference type="PANTHER" id="PTHR42973">
    <property type="entry name" value="BINDING OXIDOREDUCTASE, PUTATIVE (AFU_ORTHOLOGUE AFUA_1G17690)-RELATED"/>
    <property type="match status" value="1"/>
</dbReference>
<evidence type="ECO:0000256" key="1">
    <source>
        <dbReference type="ARBA" id="ARBA00001974"/>
    </source>
</evidence>
<dbReference type="GO" id="GO:0071949">
    <property type="term" value="F:FAD binding"/>
    <property type="evidence" value="ECO:0007669"/>
    <property type="project" value="InterPro"/>
</dbReference>
<comment type="caution">
    <text evidence="9">The sequence shown here is derived from an EMBL/GenBank/DDBJ whole genome shotgun (WGS) entry which is preliminary data.</text>
</comment>
<feature type="signal peptide" evidence="6">
    <location>
        <begin position="1"/>
        <end position="19"/>
    </location>
</feature>
<evidence type="ECO:0000256" key="2">
    <source>
        <dbReference type="ARBA" id="ARBA00005466"/>
    </source>
</evidence>
<dbReference type="InterPro" id="IPR036318">
    <property type="entry name" value="FAD-bd_PCMH-like_sf"/>
</dbReference>
<dbReference type="EMBL" id="JARJCM010000151">
    <property type="protein sequence ID" value="KAJ7025623.1"/>
    <property type="molecule type" value="Genomic_DNA"/>
</dbReference>
<proteinExistence type="inferred from homology"/>
<dbReference type="Proteomes" id="UP001218188">
    <property type="component" value="Unassembled WGS sequence"/>
</dbReference>
<organism evidence="9 10">
    <name type="scientific">Mycena alexandri</name>
    <dbReference type="NCBI Taxonomy" id="1745969"/>
    <lineage>
        <taxon>Eukaryota</taxon>
        <taxon>Fungi</taxon>
        <taxon>Dikarya</taxon>
        <taxon>Basidiomycota</taxon>
        <taxon>Agaricomycotina</taxon>
        <taxon>Agaricomycetes</taxon>
        <taxon>Agaricomycetidae</taxon>
        <taxon>Agaricales</taxon>
        <taxon>Marasmiineae</taxon>
        <taxon>Mycenaceae</taxon>
        <taxon>Mycena</taxon>
    </lineage>
</organism>
<comment type="similarity">
    <text evidence="2">Belongs to the oxygen-dependent FAD-linked oxidoreductase family.</text>
</comment>
<dbReference type="Pfam" id="PF01565">
    <property type="entry name" value="FAD_binding_4"/>
    <property type="match status" value="1"/>
</dbReference>
<dbReference type="PROSITE" id="PS51387">
    <property type="entry name" value="FAD_PCMH"/>
    <property type="match status" value="1"/>
</dbReference>
<dbReference type="PROSITE" id="PS00862">
    <property type="entry name" value="OX2_COVAL_FAD"/>
    <property type="match status" value="1"/>
</dbReference>
<protein>
    <submittedName>
        <fullName evidence="9">FAD-binding domain-containing protein</fullName>
    </submittedName>
</protein>
<dbReference type="GO" id="GO:0016491">
    <property type="term" value="F:oxidoreductase activity"/>
    <property type="evidence" value="ECO:0007669"/>
    <property type="project" value="UniProtKB-KW"/>
</dbReference>
<keyword evidence="4" id="KW-0274">FAD</keyword>
<keyword evidence="3" id="KW-0285">Flavoprotein</keyword>
<dbReference type="InterPro" id="IPR016166">
    <property type="entry name" value="FAD-bd_PCMH"/>
</dbReference>
<name>A0AAD6SEN3_9AGAR</name>
<sequence>MGFLTAFVPLLCALSSVSAAETSKRPTCRNVPGSTGYPNAAAWNAFNASISGRLVIVVPSAKFCAARAGGCTDAEWTSAAFRSGIPGAMNQPNWEQGYDLTPPSLCYLNGTTCGQGDDPLYSVEAERASDIQIAVKFAAAHNLRVAVKSSGHDYLGRSTAPLSLLIHTSKLLNLSFTDAFFVGDQNMGFAVTVGSGVHSQVVYQQSKANGRIAVGGSAATVCAAGGYLQGAGHSALAPTFGLAADNVFEFLIVVASGELLRVNSVNNSDLFYALRGGGAGSWGVIVSATFRTFPTFNSTFGSITLTARNNTAMASLATLHAKHLVDFDASRSSQYFYLIKDPSSATSTMTLSNYMINQTIAQSQEILAPFIAAAQALPGITITSSSYTFALINDILFQEDDSVGFNLVMGSRLIPAATYRDSPDTVGEVYQRLLDQDTLGILGHLVAGGQVAANANISSAVNPAWRTAKTHVILISEWLDSMPLDQIDTVRRQFQDSQLPIFKQMAGPNAGSYSNEADIMEPNFQTTFFGPNYAKLSAIKSKYDPNDLFIVRTGVGSERWDEWGLCMV</sequence>
<dbReference type="PANTHER" id="PTHR42973:SF39">
    <property type="entry name" value="FAD-BINDING PCMH-TYPE DOMAIN-CONTAINING PROTEIN"/>
    <property type="match status" value="1"/>
</dbReference>
<accession>A0AAD6SEN3</accession>
<evidence type="ECO:0000259" key="7">
    <source>
        <dbReference type="PROSITE" id="PS51387"/>
    </source>
</evidence>
<dbReference type="AlphaFoldDB" id="A0AAD6SEN3"/>
<evidence type="ECO:0000256" key="3">
    <source>
        <dbReference type="ARBA" id="ARBA00022630"/>
    </source>
</evidence>
<evidence type="ECO:0000256" key="6">
    <source>
        <dbReference type="SAM" id="SignalP"/>
    </source>
</evidence>
<comment type="cofactor">
    <cofactor evidence="1">
        <name>FAD</name>
        <dbReference type="ChEBI" id="CHEBI:57692"/>
    </cofactor>
</comment>
<reference evidence="9" key="1">
    <citation type="submission" date="2023-03" db="EMBL/GenBank/DDBJ databases">
        <title>Massive genome expansion in bonnet fungi (Mycena s.s.) driven by repeated elements and novel gene families across ecological guilds.</title>
        <authorList>
            <consortium name="Lawrence Berkeley National Laboratory"/>
            <person name="Harder C.B."/>
            <person name="Miyauchi S."/>
            <person name="Viragh M."/>
            <person name="Kuo A."/>
            <person name="Thoen E."/>
            <person name="Andreopoulos B."/>
            <person name="Lu D."/>
            <person name="Skrede I."/>
            <person name="Drula E."/>
            <person name="Henrissat B."/>
            <person name="Morin E."/>
            <person name="Kohler A."/>
            <person name="Barry K."/>
            <person name="LaButti K."/>
            <person name="Morin E."/>
            <person name="Salamov A."/>
            <person name="Lipzen A."/>
            <person name="Mereny Z."/>
            <person name="Hegedus B."/>
            <person name="Baldrian P."/>
            <person name="Stursova M."/>
            <person name="Weitz H."/>
            <person name="Taylor A."/>
            <person name="Grigoriev I.V."/>
            <person name="Nagy L.G."/>
            <person name="Martin F."/>
            <person name="Kauserud H."/>
        </authorList>
    </citation>
    <scope>NUCLEOTIDE SEQUENCE</scope>
    <source>
        <strain evidence="9">CBHHK200</strain>
    </source>
</reference>
<dbReference type="InterPro" id="IPR016169">
    <property type="entry name" value="FAD-bd_PCMH_sub2"/>
</dbReference>
<gene>
    <name evidence="8" type="ORF">C8F04DRAFT_1242192</name>
    <name evidence="9" type="ORF">C8F04DRAFT_1400554</name>
</gene>
<dbReference type="Gene3D" id="3.30.465.10">
    <property type="match status" value="2"/>
</dbReference>
<keyword evidence="5" id="KW-0560">Oxidoreductase</keyword>
<keyword evidence="10" id="KW-1185">Reference proteome</keyword>
<dbReference type="SUPFAM" id="SSF56176">
    <property type="entry name" value="FAD-binding/transporter-associated domain-like"/>
    <property type="match status" value="1"/>
</dbReference>
<dbReference type="Pfam" id="PF08031">
    <property type="entry name" value="BBE"/>
    <property type="match status" value="1"/>
</dbReference>
<dbReference type="EMBL" id="JARJCM010000272">
    <property type="protein sequence ID" value="KAJ7020163.1"/>
    <property type="molecule type" value="Genomic_DNA"/>
</dbReference>
<evidence type="ECO:0000256" key="5">
    <source>
        <dbReference type="ARBA" id="ARBA00023002"/>
    </source>
</evidence>